<feature type="domain" description="F-box" evidence="1">
    <location>
        <begin position="1"/>
        <end position="44"/>
    </location>
</feature>
<gene>
    <name evidence="2" type="ORF">HPB51_021182</name>
</gene>
<evidence type="ECO:0000313" key="2">
    <source>
        <dbReference type="EMBL" id="KAH8042098.1"/>
    </source>
</evidence>
<reference evidence="2" key="1">
    <citation type="journal article" date="2020" name="Cell">
        <title>Large-Scale Comparative Analyses of Tick Genomes Elucidate Their Genetic Diversity and Vector Capacities.</title>
        <authorList>
            <consortium name="Tick Genome and Microbiome Consortium (TIGMIC)"/>
            <person name="Jia N."/>
            <person name="Wang J."/>
            <person name="Shi W."/>
            <person name="Du L."/>
            <person name="Sun Y."/>
            <person name="Zhan W."/>
            <person name="Jiang J.F."/>
            <person name="Wang Q."/>
            <person name="Zhang B."/>
            <person name="Ji P."/>
            <person name="Bell-Sakyi L."/>
            <person name="Cui X.M."/>
            <person name="Yuan T.T."/>
            <person name="Jiang B.G."/>
            <person name="Yang W.F."/>
            <person name="Lam T.T."/>
            <person name="Chang Q.C."/>
            <person name="Ding S.J."/>
            <person name="Wang X.J."/>
            <person name="Zhu J.G."/>
            <person name="Ruan X.D."/>
            <person name="Zhao L."/>
            <person name="Wei J.T."/>
            <person name="Ye R.Z."/>
            <person name="Que T.C."/>
            <person name="Du C.H."/>
            <person name="Zhou Y.H."/>
            <person name="Cheng J.X."/>
            <person name="Dai P.F."/>
            <person name="Guo W.B."/>
            <person name="Han X.H."/>
            <person name="Huang E.J."/>
            <person name="Li L.F."/>
            <person name="Wei W."/>
            <person name="Gao Y.C."/>
            <person name="Liu J.Z."/>
            <person name="Shao H.Z."/>
            <person name="Wang X."/>
            <person name="Wang C.C."/>
            <person name="Yang T.C."/>
            <person name="Huo Q.B."/>
            <person name="Li W."/>
            <person name="Chen H.Y."/>
            <person name="Chen S.E."/>
            <person name="Zhou L.G."/>
            <person name="Ni X.B."/>
            <person name="Tian J.H."/>
            <person name="Sheng Y."/>
            <person name="Liu T."/>
            <person name="Pan Y.S."/>
            <person name="Xia L.Y."/>
            <person name="Li J."/>
            <person name="Zhao F."/>
            <person name="Cao W.C."/>
        </authorList>
    </citation>
    <scope>NUCLEOTIDE SEQUENCE</scope>
    <source>
        <strain evidence="2">Rmic-2018</strain>
    </source>
</reference>
<organism evidence="2 3">
    <name type="scientific">Rhipicephalus microplus</name>
    <name type="common">Cattle tick</name>
    <name type="synonym">Boophilus microplus</name>
    <dbReference type="NCBI Taxonomy" id="6941"/>
    <lineage>
        <taxon>Eukaryota</taxon>
        <taxon>Metazoa</taxon>
        <taxon>Ecdysozoa</taxon>
        <taxon>Arthropoda</taxon>
        <taxon>Chelicerata</taxon>
        <taxon>Arachnida</taxon>
        <taxon>Acari</taxon>
        <taxon>Parasitiformes</taxon>
        <taxon>Ixodida</taxon>
        <taxon>Ixodoidea</taxon>
        <taxon>Ixodidae</taxon>
        <taxon>Rhipicephalinae</taxon>
        <taxon>Rhipicephalus</taxon>
        <taxon>Boophilus</taxon>
    </lineage>
</organism>
<dbReference type="PROSITE" id="PS50181">
    <property type="entry name" value="FBOX"/>
    <property type="match status" value="1"/>
</dbReference>
<name>A0A9J6F5M7_RHIMP</name>
<dbReference type="Gene3D" id="1.20.1280.50">
    <property type="match status" value="1"/>
</dbReference>
<dbReference type="InterPro" id="IPR001810">
    <property type="entry name" value="F-box_dom"/>
</dbReference>
<evidence type="ECO:0000259" key="1">
    <source>
        <dbReference type="PROSITE" id="PS50181"/>
    </source>
</evidence>
<protein>
    <recommendedName>
        <fullName evidence="1">F-box domain-containing protein</fullName>
    </recommendedName>
</protein>
<dbReference type="SUPFAM" id="SSF81383">
    <property type="entry name" value="F-box domain"/>
    <property type="match status" value="1"/>
</dbReference>
<dbReference type="AlphaFoldDB" id="A0A9J6F5M7"/>
<proteinExistence type="predicted"/>
<accession>A0A9J6F5M7</accession>
<dbReference type="EMBL" id="JABSTU010000001">
    <property type="protein sequence ID" value="KAH8042098.1"/>
    <property type="molecule type" value="Genomic_DNA"/>
</dbReference>
<sequence>MDKLPGHVLIKICQYLEPFDVLNFGRTCHHLHKLTSSWFLWTFLALSWCQGVWNYLPQKADEGPEDPKQWLLHLLRLCRDRGPPKAEVVSFENGEKWRRLQNDKFACKVSMLACTYEAMNNRKSPFVLQCIWVYDIALFERLNPRIHLDVLDLNLDSNSASELATLGKARPYDLRGHKHPQIDARNYISSKLPSVTWCKDLFSHGPKGSICPLLVCPSAHGYDLESSGVDGLITCVSYCARAASWTCLPQRTSHSWSHGYQDQGNLLVLERRLHSGIRGRLRRSGQIAPWPMPSSACPTRDGPIWLPGR</sequence>
<dbReference type="VEuPathDB" id="VectorBase:LOC119175721"/>
<dbReference type="Pfam" id="PF12937">
    <property type="entry name" value="F-box-like"/>
    <property type="match status" value="1"/>
</dbReference>
<evidence type="ECO:0000313" key="3">
    <source>
        <dbReference type="Proteomes" id="UP000821866"/>
    </source>
</evidence>
<dbReference type="Proteomes" id="UP000821866">
    <property type="component" value="Chromosome 1"/>
</dbReference>
<keyword evidence="3" id="KW-1185">Reference proteome</keyword>
<dbReference type="InterPro" id="IPR036047">
    <property type="entry name" value="F-box-like_dom_sf"/>
</dbReference>
<reference evidence="2" key="2">
    <citation type="submission" date="2021-09" db="EMBL/GenBank/DDBJ databases">
        <authorList>
            <person name="Jia N."/>
            <person name="Wang J."/>
            <person name="Shi W."/>
            <person name="Du L."/>
            <person name="Sun Y."/>
            <person name="Zhan W."/>
            <person name="Jiang J."/>
            <person name="Wang Q."/>
            <person name="Zhang B."/>
            <person name="Ji P."/>
            <person name="Sakyi L.B."/>
            <person name="Cui X."/>
            <person name="Yuan T."/>
            <person name="Jiang B."/>
            <person name="Yang W."/>
            <person name="Lam T.T.-Y."/>
            <person name="Chang Q."/>
            <person name="Ding S."/>
            <person name="Wang X."/>
            <person name="Zhu J."/>
            <person name="Ruan X."/>
            <person name="Zhao L."/>
            <person name="Wei J."/>
            <person name="Que T."/>
            <person name="Du C."/>
            <person name="Cheng J."/>
            <person name="Dai P."/>
            <person name="Han X."/>
            <person name="Huang E."/>
            <person name="Gao Y."/>
            <person name="Liu J."/>
            <person name="Shao H."/>
            <person name="Ye R."/>
            <person name="Li L."/>
            <person name="Wei W."/>
            <person name="Wang X."/>
            <person name="Wang C."/>
            <person name="Huo Q."/>
            <person name="Li W."/>
            <person name="Guo W."/>
            <person name="Chen H."/>
            <person name="Chen S."/>
            <person name="Zhou L."/>
            <person name="Zhou L."/>
            <person name="Ni X."/>
            <person name="Tian J."/>
            <person name="Zhou Y."/>
            <person name="Sheng Y."/>
            <person name="Liu T."/>
            <person name="Pan Y."/>
            <person name="Xia L."/>
            <person name="Li J."/>
            <person name="Zhao F."/>
            <person name="Cao W."/>
        </authorList>
    </citation>
    <scope>NUCLEOTIDE SEQUENCE</scope>
    <source>
        <strain evidence="2">Rmic-2018</strain>
        <tissue evidence="2">Larvae</tissue>
    </source>
</reference>
<dbReference type="CDD" id="cd09917">
    <property type="entry name" value="F-box_SF"/>
    <property type="match status" value="1"/>
</dbReference>
<comment type="caution">
    <text evidence="2">The sequence shown here is derived from an EMBL/GenBank/DDBJ whole genome shotgun (WGS) entry which is preliminary data.</text>
</comment>